<name>A0A1W0CC99_9NEIS</name>
<dbReference type="EMBL" id="MUKV01000047">
    <property type="protein sequence ID" value="OQS32383.1"/>
    <property type="molecule type" value="Genomic_DNA"/>
</dbReference>
<reference evidence="6 7" key="1">
    <citation type="submission" date="2017-02" db="EMBL/GenBank/DDBJ databases">
        <title>Chromobacterium haemolyticum H5244.</title>
        <authorList>
            <person name="Gulvik C.A."/>
        </authorList>
    </citation>
    <scope>NUCLEOTIDE SEQUENCE [LARGE SCALE GENOMIC DNA]</scope>
    <source>
        <strain evidence="6 7">H5244</strain>
    </source>
</reference>
<dbReference type="InterPro" id="IPR002563">
    <property type="entry name" value="Flavin_Rdtase-like_dom"/>
</dbReference>
<protein>
    <recommendedName>
        <fullName evidence="5">Flavin reductase like domain-containing protein</fullName>
    </recommendedName>
</protein>
<dbReference type="AlphaFoldDB" id="A0A1W0CC99"/>
<dbReference type="Proteomes" id="UP000192721">
    <property type="component" value="Unassembled WGS sequence"/>
</dbReference>
<dbReference type="InterPro" id="IPR012349">
    <property type="entry name" value="Split_barrel_FMN-bd"/>
</dbReference>
<evidence type="ECO:0000256" key="4">
    <source>
        <dbReference type="ARBA" id="ARBA00038054"/>
    </source>
</evidence>
<dbReference type="PANTHER" id="PTHR33798:SF5">
    <property type="entry name" value="FLAVIN REDUCTASE LIKE DOMAIN-CONTAINING PROTEIN"/>
    <property type="match status" value="1"/>
</dbReference>
<accession>A0A1W0CC99</accession>
<feature type="domain" description="Flavin reductase like" evidence="5">
    <location>
        <begin position="19"/>
        <end position="174"/>
    </location>
</feature>
<evidence type="ECO:0000313" key="6">
    <source>
        <dbReference type="EMBL" id="OQS32383.1"/>
    </source>
</evidence>
<proteinExistence type="inferred from homology"/>
<dbReference type="SUPFAM" id="SSF50475">
    <property type="entry name" value="FMN-binding split barrel"/>
    <property type="match status" value="1"/>
</dbReference>
<comment type="caution">
    <text evidence="6">The sequence shown here is derived from an EMBL/GenBank/DDBJ whole genome shotgun (WGS) entry which is preliminary data.</text>
</comment>
<dbReference type="GO" id="GO:0010181">
    <property type="term" value="F:FMN binding"/>
    <property type="evidence" value="ECO:0007669"/>
    <property type="project" value="InterPro"/>
</dbReference>
<evidence type="ECO:0000256" key="1">
    <source>
        <dbReference type="ARBA" id="ARBA00001917"/>
    </source>
</evidence>
<dbReference type="GO" id="GO:0016646">
    <property type="term" value="F:oxidoreductase activity, acting on the CH-NH group of donors, NAD or NADP as acceptor"/>
    <property type="evidence" value="ECO:0007669"/>
    <property type="project" value="UniProtKB-ARBA"/>
</dbReference>
<keyword evidence="2" id="KW-0285">Flavoprotein</keyword>
<keyword evidence="3" id="KW-0288">FMN</keyword>
<gene>
    <name evidence="6" type="ORF">B0T45_21915</name>
</gene>
<dbReference type="PANTHER" id="PTHR33798">
    <property type="entry name" value="FLAVOPROTEIN OXYGENASE"/>
    <property type="match status" value="1"/>
</dbReference>
<dbReference type="Pfam" id="PF01613">
    <property type="entry name" value="Flavin_Reduct"/>
    <property type="match status" value="1"/>
</dbReference>
<evidence type="ECO:0000313" key="7">
    <source>
        <dbReference type="Proteomes" id="UP000192721"/>
    </source>
</evidence>
<dbReference type="SMART" id="SM00903">
    <property type="entry name" value="Flavin_Reduct"/>
    <property type="match status" value="1"/>
</dbReference>
<dbReference type="RefSeq" id="WP_081556970.1">
    <property type="nucleotide sequence ID" value="NZ_MUKV01000047.1"/>
</dbReference>
<evidence type="ECO:0000256" key="2">
    <source>
        <dbReference type="ARBA" id="ARBA00022630"/>
    </source>
</evidence>
<comment type="similarity">
    <text evidence="4">Belongs to the flavoredoxin family.</text>
</comment>
<evidence type="ECO:0000259" key="5">
    <source>
        <dbReference type="SMART" id="SM00903"/>
    </source>
</evidence>
<organism evidence="6 7">
    <name type="scientific">Chromobacterium haemolyticum</name>
    <dbReference type="NCBI Taxonomy" id="394935"/>
    <lineage>
        <taxon>Bacteria</taxon>
        <taxon>Pseudomonadati</taxon>
        <taxon>Pseudomonadota</taxon>
        <taxon>Betaproteobacteria</taxon>
        <taxon>Neisseriales</taxon>
        <taxon>Chromobacteriaceae</taxon>
        <taxon>Chromobacterium</taxon>
    </lineage>
</organism>
<sequence length="202" mass="21367">MDCDIKMLPPEAVYPLLVGSVLPRPIAWVSTQDLRGVANLAPFSFFTVASVKPPVLALSILTPADGGVKDTLANIRATGEFVVNVVPERLAEEMNLSCGPYAPDVDEFDLAGVAKARSRQVRAPGVEQAPLRFECVLTQCLALGDGAGAGNLVLGEVRHVHVADEAWRDGRVAGEVLALVGKLGGDDFIRAEPAFSLRRPGA</sequence>
<evidence type="ECO:0000256" key="3">
    <source>
        <dbReference type="ARBA" id="ARBA00022643"/>
    </source>
</evidence>
<dbReference type="Gene3D" id="2.30.110.10">
    <property type="entry name" value="Electron Transport, Fmn-binding Protein, Chain A"/>
    <property type="match status" value="1"/>
</dbReference>
<comment type="cofactor">
    <cofactor evidence="1">
        <name>FMN</name>
        <dbReference type="ChEBI" id="CHEBI:58210"/>
    </cofactor>
</comment>